<name>A0ABR1UVN1_9PEZI</name>
<gene>
    <name evidence="2" type="ORF">PG994_008260</name>
</gene>
<dbReference type="PANTHER" id="PTHR35910">
    <property type="entry name" value="2EXR DOMAIN-CONTAINING PROTEIN"/>
    <property type="match status" value="1"/>
</dbReference>
<dbReference type="RefSeq" id="XP_066715156.1">
    <property type="nucleotide sequence ID" value="XM_066859669.1"/>
</dbReference>
<evidence type="ECO:0000259" key="1">
    <source>
        <dbReference type="Pfam" id="PF20150"/>
    </source>
</evidence>
<reference evidence="2 3" key="1">
    <citation type="submission" date="2023-01" db="EMBL/GenBank/DDBJ databases">
        <title>Analysis of 21 Apiospora genomes using comparative genomics revels a genus with tremendous synthesis potential of carbohydrate active enzymes and secondary metabolites.</title>
        <authorList>
            <person name="Sorensen T."/>
        </authorList>
    </citation>
    <scope>NUCLEOTIDE SEQUENCE [LARGE SCALE GENOMIC DNA]</scope>
    <source>
        <strain evidence="2 3">CBS 135458</strain>
    </source>
</reference>
<keyword evidence="3" id="KW-1185">Reference proteome</keyword>
<dbReference type="EMBL" id="JAQQWL010000008">
    <property type="protein sequence ID" value="KAK8061894.1"/>
    <property type="molecule type" value="Genomic_DNA"/>
</dbReference>
<dbReference type="Proteomes" id="UP001480595">
    <property type="component" value="Unassembled WGS sequence"/>
</dbReference>
<evidence type="ECO:0000313" key="2">
    <source>
        <dbReference type="EMBL" id="KAK8061894.1"/>
    </source>
</evidence>
<evidence type="ECO:0000313" key="3">
    <source>
        <dbReference type="Proteomes" id="UP001480595"/>
    </source>
</evidence>
<organism evidence="2 3">
    <name type="scientific">Apiospora phragmitis</name>
    <dbReference type="NCBI Taxonomy" id="2905665"/>
    <lineage>
        <taxon>Eukaryota</taxon>
        <taxon>Fungi</taxon>
        <taxon>Dikarya</taxon>
        <taxon>Ascomycota</taxon>
        <taxon>Pezizomycotina</taxon>
        <taxon>Sordariomycetes</taxon>
        <taxon>Xylariomycetidae</taxon>
        <taxon>Amphisphaeriales</taxon>
        <taxon>Apiosporaceae</taxon>
        <taxon>Apiospora</taxon>
    </lineage>
</organism>
<dbReference type="InterPro" id="IPR045518">
    <property type="entry name" value="2EXR"/>
</dbReference>
<dbReference type="Pfam" id="PF20150">
    <property type="entry name" value="2EXR"/>
    <property type="match status" value="1"/>
</dbReference>
<comment type="caution">
    <text evidence="2">The sequence shown here is derived from an EMBL/GenBank/DDBJ whole genome shotgun (WGS) entry which is preliminary data.</text>
</comment>
<dbReference type="PANTHER" id="PTHR35910:SF1">
    <property type="entry name" value="2EXR DOMAIN-CONTAINING PROTEIN"/>
    <property type="match status" value="1"/>
</dbReference>
<proteinExistence type="predicted"/>
<dbReference type="GeneID" id="92092732"/>
<sequence>MATFHPFPRLPTELRALIWQMTVGPRIVDIQIPRARLRPGEIAPTSNVLASSTLVPAAMQTCREARHQGLYQREFSEVATALAKDAAEYTGQPWQQQDVPYVWLNLDMDMVSIGHPPLKIFLPMVPMIKRLRLARRRWGFYEIEGEDLAAFVNLEQMQIVCLDDLWEWELATKQISWPCGPDNACLRAQVEEGACTPGTELGKQDSGDIQGAVEIGLENVFKFLLSNSV</sequence>
<accession>A0ABR1UVN1</accession>
<protein>
    <recommendedName>
        <fullName evidence="1">2EXR domain-containing protein</fullName>
    </recommendedName>
</protein>
<feature type="domain" description="2EXR" evidence="1">
    <location>
        <begin position="4"/>
        <end position="111"/>
    </location>
</feature>